<gene>
    <name evidence="9" type="ORF">WMG39_08155</name>
</gene>
<dbReference type="InterPro" id="IPR050256">
    <property type="entry name" value="Glycosyltransferase_2"/>
</dbReference>
<comment type="subcellular location">
    <subcellularLocation>
        <location evidence="1">Membrane</location>
        <topology evidence="1">Multi-pass membrane protein</topology>
    </subcellularLocation>
</comment>
<dbReference type="GO" id="GO:0016757">
    <property type="term" value="F:glycosyltransferase activity"/>
    <property type="evidence" value="ECO:0007669"/>
    <property type="project" value="UniProtKB-KW"/>
</dbReference>
<protein>
    <submittedName>
        <fullName evidence="9">Glycosyltransferase family 2 protein</fullName>
        <ecNumber evidence="9">2.4.-.-</ecNumber>
    </submittedName>
</protein>
<sequence length="321" mass="37019">MKSIPKYSLVIPIYNEEETLPELYRRISEVMARMDGPVELILINDGSRDRSLELLRELHEKDARISYLSFARNFGHQIAVTAGLNFSTGKIVVVMDGDLQDPPELIIDMVEQWRQGYHVVYAQRTQRHKEGWFKRLPAYMYYRILRHLADVDIPIDTGDFCLMDRCVVDVLNAMPERNRYIRGLRAWIGFKQTAVKFERDPRFAGEVKYTFRKSLSLAMNGLVSFSKVPLRLSIYLGLFAAFVSVLMAFLILYWRIFYPNSALTGLTIVMMAVFFLGAVQLVSIGILGQYVGRIYEEVKGRPLYTLAEVAGFDRSNDRTDK</sequence>
<evidence type="ECO:0000313" key="10">
    <source>
        <dbReference type="Proteomes" id="UP001384579"/>
    </source>
</evidence>
<keyword evidence="5 7" id="KW-1133">Transmembrane helix</keyword>
<name>A0ABU8YKA6_9CYAN</name>
<dbReference type="PANTHER" id="PTHR48090:SF1">
    <property type="entry name" value="PROPHAGE BACTOPRENOL GLUCOSYL TRANSFERASE HOMOLOG"/>
    <property type="match status" value="1"/>
</dbReference>
<dbReference type="Gene3D" id="3.90.550.10">
    <property type="entry name" value="Spore Coat Polysaccharide Biosynthesis Protein SpsA, Chain A"/>
    <property type="match status" value="1"/>
</dbReference>
<comment type="caution">
    <text evidence="9">The sequence shown here is derived from an EMBL/GenBank/DDBJ whole genome shotgun (WGS) entry which is preliminary data.</text>
</comment>
<accession>A0ABU8YKA6</accession>
<dbReference type="PANTHER" id="PTHR48090">
    <property type="entry name" value="UNDECAPRENYL-PHOSPHATE 4-DEOXY-4-FORMAMIDO-L-ARABINOSE TRANSFERASE-RELATED"/>
    <property type="match status" value="1"/>
</dbReference>
<reference evidence="9 10" key="1">
    <citation type="journal article" date="2020" name="Harmful Algae">
        <title>Molecular and morphological characterization of a novel dihydroanatoxin-a producing Microcoleus species (cyanobacteria) from the Russian River, California, USA.</title>
        <authorList>
            <person name="Conklin K.Y."/>
            <person name="Stancheva R."/>
            <person name="Otten T.G."/>
            <person name="Fadness R."/>
            <person name="Boyer G.L."/>
            <person name="Read B."/>
            <person name="Zhang X."/>
            <person name="Sheath R.G."/>
        </authorList>
    </citation>
    <scope>NUCLEOTIDE SEQUENCE [LARGE SCALE GENOMIC DNA]</scope>
    <source>
        <strain evidence="9 10">PTRS2</strain>
    </source>
</reference>
<evidence type="ECO:0000259" key="8">
    <source>
        <dbReference type="Pfam" id="PF00535"/>
    </source>
</evidence>
<organism evidence="9 10">
    <name type="scientific">Microcoleus anatoxicus PTRS2</name>
    <dbReference type="NCBI Taxonomy" id="2705321"/>
    <lineage>
        <taxon>Bacteria</taxon>
        <taxon>Bacillati</taxon>
        <taxon>Cyanobacteriota</taxon>
        <taxon>Cyanophyceae</taxon>
        <taxon>Oscillatoriophycideae</taxon>
        <taxon>Oscillatoriales</taxon>
        <taxon>Microcoleaceae</taxon>
        <taxon>Microcoleus</taxon>
        <taxon>Microcoleus anatoxicus</taxon>
    </lineage>
</organism>
<keyword evidence="10" id="KW-1185">Reference proteome</keyword>
<dbReference type="InterPro" id="IPR001173">
    <property type="entry name" value="Glyco_trans_2-like"/>
</dbReference>
<evidence type="ECO:0000256" key="5">
    <source>
        <dbReference type="ARBA" id="ARBA00022989"/>
    </source>
</evidence>
<evidence type="ECO:0000256" key="6">
    <source>
        <dbReference type="ARBA" id="ARBA00023136"/>
    </source>
</evidence>
<feature type="domain" description="Glycosyltransferase 2-like" evidence="8">
    <location>
        <begin position="8"/>
        <end position="168"/>
    </location>
</feature>
<evidence type="ECO:0000256" key="3">
    <source>
        <dbReference type="ARBA" id="ARBA00022679"/>
    </source>
</evidence>
<dbReference type="SUPFAM" id="SSF53448">
    <property type="entry name" value="Nucleotide-diphospho-sugar transferases"/>
    <property type="match status" value="1"/>
</dbReference>
<keyword evidence="4 7" id="KW-0812">Transmembrane</keyword>
<keyword evidence="6 7" id="KW-0472">Membrane</keyword>
<dbReference type="InterPro" id="IPR029044">
    <property type="entry name" value="Nucleotide-diphossugar_trans"/>
</dbReference>
<dbReference type="EC" id="2.4.-.-" evidence="9"/>
<evidence type="ECO:0000313" key="9">
    <source>
        <dbReference type="EMBL" id="MEK0184830.1"/>
    </source>
</evidence>
<evidence type="ECO:0000256" key="1">
    <source>
        <dbReference type="ARBA" id="ARBA00004141"/>
    </source>
</evidence>
<dbReference type="RefSeq" id="WP_340522583.1">
    <property type="nucleotide sequence ID" value="NZ_JBBLXS010000076.1"/>
</dbReference>
<dbReference type="Proteomes" id="UP001384579">
    <property type="component" value="Unassembled WGS sequence"/>
</dbReference>
<evidence type="ECO:0000256" key="2">
    <source>
        <dbReference type="ARBA" id="ARBA00022676"/>
    </source>
</evidence>
<evidence type="ECO:0000256" key="4">
    <source>
        <dbReference type="ARBA" id="ARBA00022692"/>
    </source>
</evidence>
<dbReference type="CDD" id="cd04187">
    <property type="entry name" value="DPM1_like_bac"/>
    <property type="match status" value="1"/>
</dbReference>
<feature type="transmembrane region" description="Helical" evidence="7">
    <location>
        <begin position="268"/>
        <end position="291"/>
    </location>
</feature>
<feature type="transmembrane region" description="Helical" evidence="7">
    <location>
        <begin position="234"/>
        <end position="256"/>
    </location>
</feature>
<dbReference type="EMBL" id="JBBLXS010000076">
    <property type="protein sequence ID" value="MEK0184830.1"/>
    <property type="molecule type" value="Genomic_DNA"/>
</dbReference>
<keyword evidence="2 9" id="KW-0328">Glycosyltransferase</keyword>
<keyword evidence="3 9" id="KW-0808">Transferase</keyword>
<dbReference type="Pfam" id="PF00535">
    <property type="entry name" value="Glycos_transf_2"/>
    <property type="match status" value="1"/>
</dbReference>
<evidence type="ECO:0000256" key="7">
    <source>
        <dbReference type="SAM" id="Phobius"/>
    </source>
</evidence>
<proteinExistence type="predicted"/>